<dbReference type="Proteomes" id="UP001246372">
    <property type="component" value="Unassembled WGS sequence"/>
</dbReference>
<sequence>MNRLHSAWQRLFFNATATSPDPLAAPPLLDADGRCRALLLELARPADWQLLGAVWRGVQTELGLPAPAIAVNGEDGFQLWFSLAEPVAAAEGQVLLQALCRRFLPAELAPGRLRLWPSADKAQAPRLPPFELKTGGECWAAFVAPDLAPVFADSPWLDVPPGDEGQADLLARLQPLGAEPLRQAREALLASPAAAASEPPASAPTSSAAAASTWSEPRAFLLAVMNDASQPMQLRIEAAKALLPFSSAAG</sequence>
<evidence type="ECO:0000313" key="3">
    <source>
        <dbReference type="Proteomes" id="UP001246372"/>
    </source>
</evidence>
<keyword evidence="3" id="KW-1185">Reference proteome</keyword>
<protein>
    <recommendedName>
        <fullName evidence="4">DUF4123 domain-containing protein</fullName>
    </recommendedName>
</protein>
<dbReference type="RefSeq" id="WP_315650992.1">
    <property type="nucleotide sequence ID" value="NZ_JAVXZY010000005.1"/>
</dbReference>
<comment type="caution">
    <text evidence="2">The sequence shown here is derived from an EMBL/GenBank/DDBJ whole genome shotgun (WGS) entry which is preliminary data.</text>
</comment>
<reference evidence="2" key="1">
    <citation type="submission" date="2023-09" db="EMBL/GenBank/DDBJ databases">
        <title>Paucibacter sp. APW11 Genome sequencing and assembly.</title>
        <authorList>
            <person name="Kim I."/>
        </authorList>
    </citation>
    <scope>NUCLEOTIDE SEQUENCE</scope>
    <source>
        <strain evidence="2">APW11</strain>
    </source>
</reference>
<dbReference type="EMBL" id="JAVXZY010000005">
    <property type="protein sequence ID" value="MDT9000417.1"/>
    <property type="molecule type" value="Genomic_DNA"/>
</dbReference>
<accession>A0ABU3PDP8</accession>
<proteinExistence type="predicted"/>
<evidence type="ECO:0000313" key="2">
    <source>
        <dbReference type="EMBL" id="MDT9000417.1"/>
    </source>
</evidence>
<evidence type="ECO:0008006" key="4">
    <source>
        <dbReference type="Google" id="ProtNLM"/>
    </source>
</evidence>
<gene>
    <name evidence="2" type="ORF">RQP53_14170</name>
</gene>
<organism evidence="2 3">
    <name type="scientific">Roseateles aquae</name>
    <dbReference type="NCBI Taxonomy" id="3077235"/>
    <lineage>
        <taxon>Bacteria</taxon>
        <taxon>Pseudomonadati</taxon>
        <taxon>Pseudomonadota</taxon>
        <taxon>Betaproteobacteria</taxon>
        <taxon>Burkholderiales</taxon>
        <taxon>Sphaerotilaceae</taxon>
        <taxon>Roseateles</taxon>
    </lineage>
</organism>
<evidence type="ECO:0000256" key="1">
    <source>
        <dbReference type="SAM" id="MobiDB-lite"/>
    </source>
</evidence>
<name>A0ABU3PDP8_9BURK</name>
<feature type="region of interest" description="Disordered" evidence="1">
    <location>
        <begin position="190"/>
        <end position="209"/>
    </location>
</feature>